<proteinExistence type="predicted"/>
<evidence type="ECO:0000256" key="1">
    <source>
        <dbReference type="SAM" id="Phobius"/>
    </source>
</evidence>
<dbReference type="eggNOG" id="COG2267">
    <property type="taxonomic scope" value="Bacteria"/>
</dbReference>
<evidence type="ECO:0000313" key="4">
    <source>
        <dbReference type="Proteomes" id="UP000002931"/>
    </source>
</evidence>
<accession>A3VDE0</accession>
<dbReference type="InterPro" id="IPR029058">
    <property type="entry name" value="AB_hydrolase_fold"/>
</dbReference>
<dbReference type="PRINTS" id="PR00111">
    <property type="entry name" value="ABHYDROLASE"/>
</dbReference>
<dbReference type="HOGENOM" id="CLU_020336_13_0_5"/>
<keyword evidence="1" id="KW-1133">Transmembrane helix</keyword>
<dbReference type="ESTHER" id="9rhob-a3vde0">
    <property type="family name" value="6_AlphaBeta_hydrolase"/>
</dbReference>
<keyword evidence="3" id="KW-0378">Hydrolase</keyword>
<feature type="domain" description="AB hydrolase-1" evidence="2">
    <location>
        <begin position="63"/>
        <end position="172"/>
    </location>
</feature>
<keyword evidence="1" id="KW-0812">Transmembrane</keyword>
<feature type="transmembrane region" description="Helical" evidence="1">
    <location>
        <begin position="6"/>
        <end position="22"/>
    </location>
</feature>
<comment type="caution">
    <text evidence="3">The sequence shown here is derived from an EMBL/GenBank/DDBJ whole genome shotgun (WGS) entry which is preliminary data.</text>
</comment>
<dbReference type="Gene3D" id="3.40.50.1820">
    <property type="entry name" value="alpha/beta hydrolase"/>
    <property type="match status" value="1"/>
</dbReference>
<keyword evidence="4" id="KW-1185">Reference proteome</keyword>
<name>A3VDE0_9RHOB</name>
<evidence type="ECO:0000313" key="3">
    <source>
        <dbReference type="EMBL" id="EAQ13529.1"/>
    </source>
</evidence>
<dbReference type="PANTHER" id="PTHR43798">
    <property type="entry name" value="MONOACYLGLYCEROL LIPASE"/>
    <property type="match status" value="1"/>
</dbReference>
<dbReference type="EMBL" id="AAMT01000004">
    <property type="protein sequence ID" value="EAQ13529.1"/>
    <property type="molecule type" value="Genomic_DNA"/>
</dbReference>
<dbReference type="Pfam" id="PF00561">
    <property type="entry name" value="Abhydrolase_1"/>
    <property type="match status" value="1"/>
</dbReference>
<reference evidence="3 4" key="1">
    <citation type="journal article" date="2010" name="J. Bacteriol.">
        <title>Genome sequences of Pelagibaca bermudensis HTCC2601T and Maritimibacter alkaliphilus HTCC2654T, the type strains of two marine Roseobacter genera.</title>
        <authorList>
            <person name="Thrash J.C."/>
            <person name="Cho J.C."/>
            <person name="Ferriera S."/>
            <person name="Johnson J."/>
            <person name="Vergin K.L."/>
            <person name="Giovannoni S.J."/>
        </authorList>
    </citation>
    <scope>NUCLEOTIDE SEQUENCE [LARGE SCALE GENOMIC DNA]</scope>
    <source>
        <strain evidence="3 4">HTCC2654</strain>
    </source>
</reference>
<dbReference type="AlphaFoldDB" id="A3VDE0"/>
<gene>
    <name evidence="3" type="ORF">RB2654_02409</name>
</gene>
<dbReference type="Proteomes" id="UP000002931">
    <property type="component" value="Unassembled WGS sequence"/>
</dbReference>
<dbReference type="InterPro" id="IPR000073">
    <property type="entry name" value="AB_hydrolase_1"/>
</dbReference>
<dbReference type="SUPFAM" id="SSF53474">
    <property type="entry name" value="alpha/beta-Hydrolases"/>
    <property type="match status" value="1"/>
</dbReference>
<dbReference type="GO" id="GO:0016787">
    <property type="term" value="F:hydrolase activity"/>
    <property type="evidence" value="ECO:0007669"/>
    <property type="project" value="UniProtKB-KW"/>
</dbReference>
<dbReference type="InterPro" id="IPR050266">
    <property type="entry name" value="AB_hydrolase_sf"/>
</dbReference>
<organism evidence="3 4">
    <name type="scientific">Maritimibacter alkaliphilus HTCC2654</name>
    <dbReference type="NCBI Taxonomy" id="314271"/>
    <lineage>
        <taxon>Bacteria</taxon>
        <taxon>Pseudomonadati</taxon>
        <taxon>Pseudomonadota</taxon>
        <taxon>Alphaproteobacteria</taxon>
        <taxon>Rhodobacterales</taxon>
        <taxon>Roseobacteraceae</taxon>
        <taxon>Maritimibacter</taxon>
    </lineage>
</organism>
<protein>
    <submittedName>
        <fullName evidence="3">Alpha/beta hydrolase fold protein</fullName>
    </submittedName>
</protein>
<sequence length="319" mass="34581">MVQVVVIILAIIGAAIGLWLLGQMKRTRVLAAQAEAAVPPVGKFLTISTGRLHYTDTGGDGRPVILIHGLGGQLRSLTMTLAEPLSHDFRVIALDRPGMGYSDRPESASARIDDQAGYVEELIDALGLEKPILMGHSLGGAISCATALRAPDKIGGLALIAPLLRPSEMQAKSFAALGITNPRMRRFVAHTVAVPTSAKNADLTRTEIFGPDPVPDGYTVKGGGLLSLRPKSFINTSRDYCAVGEVIVKQWKRYDEITCPVRVLYGTEDRILDYRKQGVEMADRYPHFHLDLIEGAGHMLPLTQVDRTVETIRAVDRAI</sequence>
<keyword evidence="1" id="KW-0472">Membrane</keyword>
<evidence type="ECO:0000259" key="2">
    <source>
        <dbReference type="Pfam" id="PF00561"/>
    </source>
</evidence>
<dbReference type="RefSeq" id="WP_008328379.1">
    <property type="nucleotide sequence ID" value="NZ_CH902578.1"/>
</dbReference>
<dbReference type="STRING" id="314271.RB2654_02409"/>
<dbReference type="OrthoDB" id="9815441at2"/>